<dbReference type="Gene3D" id="1.10.357.10">
    <property type="entry name" value="Tetracycline Repressor, domain 2"/>
    <property type="match status" value="1"/>
</dbReference>
<dbReference type="InterPro" id="IPR039536">
    <property type="entry name" value="TetR_C_Proteobacteria"/>
</dbReference>
<comment type="caution">
    <text evidence="5">The sequence shown here is derived from an EMBL/GenBank/DDBJ whole genome shotgun (WGS) entry which is preliminary data.</text>
</comment>
<proteinExistence type="predicted"/>
<evidence type="ECO:0000313" key="6">
    <source>
        <dbReference type="Proteomes" id="UP000617145"/>
    </source>
</evidence>
<evidence type="ECO:0000259" key="4">
    <source>
        <dbReference type="PROSITE" id="PS50977"/>
    </source>
</evidence>
<dbReference type="SUPFAM" id="SSF46689">
    <property type="entry name" value="Homeodomain-like"/>
    <property type="match status" value="1"/>
</dbReference>
<reference evidence="5" key="2">
    <citation type="submission" date="2020-09" db="EMBL/GenBank/DDBJ databases">
        <authorList>
            <person name="Sun Q."/>
            <person name="Zhou Y."/>
        </authorList>
    </citation>
    <scope>NUCLEOTIDE SEQUENCE</scope>
    <source>
        <strain evidence="5">CGMCC 1.15762</strain>
    </source>
</reference>
<dbReference type="EMBL" id="BMJV01000003">
    <property type="protein sequence ID" value="GGG71764.1"/>
    <property type="molecule type" value="Genomic_DNA"/>
</dbReference>
<gene>
    <name evidence="5" type="ORF">GCM10011415_19620</name>
</gene>
<protein>
    <recommendedName>
        <fullName evidence="4">HTH tetR-type domain-containing protein</fullName>
    </recommendedName>
</protein>
<accession>A0A8J2ZJG0</accession>
<evidence type="ECO:0000313" key="5">
    <source>
        <dbReference type="EMBL" id="GGG71764.1"/>
    </source>
</evidence>
<sequence length="224" mass="24649">MQKRSSPDTEETPRKRGRPVQMDQETREGIVLDAVAELLGTCRLEDVSMAAIARKSGMSKRTLYTIFASREELLGATFARIGQTIFRPLEPGDEALSLEDRLDKLLTVNHMPQFEQAPLELLRAVVAEAPIYPGVAMQFDAEGRGALIRYLAAEIAQAAGAGEIVLDGMSSKDAAELLADMVMGNALHHLLTPLEPKPCDLSEEKRLRRKRAVSIFLNGLRPRG</sequence>
<keyword evidence="6" id="KW-1185">Reference proteome</keyword>
<dbReference type="PANTHER" id="PTHR30055:SF146">
    <property type="entry name" value="HTH-TYPE TRANSCRIPTIONAL DUAL REGULATOR CECR"/>
    <property type="match status" value="1"/>
</dbReference>
<feature type="domain" description="HTH tetR-type" evidence="4">
    <location>
        <begin position="25"/>
        <end position="85"/>
    </location>
</feature>
<dbReference type="InterPro" id="IPR009057">
    <property type="entry name" value="Homeodomain-like_sf"/>
</dbReference>
<evidence type="ECO:0000256" key="1">
    <source>
        <dbReference type="ARBA" id="ARBA00023125"/>
    </source>
</evidence>
<reference evidence="5" key="1">
    <citation type="journal article" date="2014" name="Int. J. Syst. Evol. Microbiol.">
        <title>Complete genome sequence of Corynebacterium casei LMG S-19264T (=DSM 44701T), isolated from a smear-ripened cheese.</title>
        <authorList>
            <consortium name="US DOE Joint Genome Institute (JGI-PGF)"/>
            <person name="Walter F."/>
            <person name="Albersmeier A."/>
            <person name="Kalinowski J."/>
            <person name="Ruckert C."/>
        </authorList>
    </citation>
    <scope>NUCLEOTIDE SEQUENCE</scope>
    <source>
        <strain evidence="5">CGMCC 1.15762</strain>
    </source>
</reference>
<dbReference type="Pfam" id="PF00440">
    <property type="entry name" value="TetR_N"/>
    <property type="match status" value="1"/>
</dbReference>
<dbReference type="PROSITE" id="PS50977">
    <property type="entry name" value="HTH_TETR_2"/>
    <property type="match status" value="1"/>
</dbReference>
<dbReference type="AlphaFoldDB" id="A0A8J2ZJG0"/>
<dbReference type="PANTHER" id="PTHR30055">
    <property type="entry name" value="HTH-TYPE TRANSCRIPTIONAL REGULATOR RUTR"/>
    <property type="match status" value="1"/>
</dbReference>
<evidence type="ECO:0000256" key="2">
    <source>
        <dbReference type="PROSITE-ProRule" id="PRU00335"/>
    </source>
</evidence>
<dbReference type="InterPro" id="IPR050109">
    <property type="entry name" value="HTH-type_TetR-like_transc_reg"/>
</dbReference>
<dbReference type="InterPro" id="IPR036271">
    <property type="entry name" value="Tet_transcr_reg_TetR-rel_C_sf"/>
</dbReference>
<dbReference type="GO" id="GO:0003700">
    <property type="term" value="F:DNA-binding transcription factor activity"/>
    <property type="evidence" value="ECO:0007669"/>
    <property type="project" value="TreeGrafter"/>
</dbReference>
<dbReference type="RefSeq" id="WP_229673108.1">
    <property type="nucleotide sequence ID" value="NZ_BMJV01000003.1"/>
</dbReference>
<feature type="region of interest" description="Disordered" evidence="3">
    <location>
        <begin position="1"/>
        <end position="26"/>
    </location>
</feature>
<dbReference type="SUPFAM" id="SSF48498">
    <property type="entry name" value="Tetracyclin repressor-like, C-terminal domain"/>
    <property type="match status" value="1"/>
</dbReference>
<dbReference type="GO" id="GO:0000976">
    <property type="term" value="F:transcription cis-regulatory region binding"/>
    <property type="evidence" value="ECO:0007669"/>
    <property type="project" value="TreeGrafter"/>
</dbReference>
<dbReference type="InterPro" id="IPR001647">
    <property type="entry name" value="HTH_TetR"/>
</dbReference>
<evidence type="ECO:0000256" key="3">
    <source>
        <dbReference type="SAM" id="MobiDB-lite"/>
    </source>
</evidence>
<organism evidence="5 6">
    <name type="scientific">Salipiger pallidus</name>
    <dbReference type="NCBI Taxonomy" id="1775170"/>
    <lineage>
        <taxon>Bacteria</taxon>
        <taxon>Pseudomonadati</taxon>
        <taxon>Pseudomonadota</taxon>
        <taxon>Alphaproteobacteria</taxon>
        <taxon>Rhodobacterales</taxon>
        <taxon>Roseobacteraceae</taxon>
        <taxon>Salipiger</taxon>
    </lineage>
</organism>
<dbReference type="Pfam" id="PF14246">
    <property type="entry name" value="TetR_C_7"/>
    <property type="match status" value="1"/>
</dbReference>
<name>A0A8J2ZJG0_9RHOB</name>
<keyword evidence="1 2" id="KW-0238">DNA-binding</keyword>
<feature type="DNA-binding region" description="H-T-H motif" evidence="2">
    <location>
        <begin position="48"/>
        <end position="67"/>
    </location>
</feature>
<dbReference type="Proteomes" id="UP000617145">
    <property type="component" value="Unassembled WGS sequence"/>
</dbReference>
<feature type="compositionally biased region" description="Basic and acidic residues" evidence="3">
    <location>
        <begin position="1"/>
        <end position="14"/>
    </location>
</feature>